<keyword evidence="3" id="KW-0804">Transcription</keyword>
<dbReference type="GO" id="GO:0000976">
    <property type="term" value="F:transcription cis-regulatory region binding"/>
    <property type="evidence" value="ECO:0007669"/>
    <property type="project" value="TreeGrafter"/>
</dbReference>
<feature type="domain" description="HTH araC/xylS-type" evidence="4">
    <location>
        <begin position="234"/>
        <end position="332"/>
    </location>
</feature>
<keyword evidence="1" id="KW-0805">Transcription regulation</keyword>
<dbReference type="EMBL" id="JACXIY010000049">
    <property type="protein sequence ID" value="MBD2872482.1"/>
    <property type="molecule type" value="Genomic_DNA"/>
</dbReference>
<dbReference type="PANTHER" id="PTHR47894">
    <property type="entry name" value="HTH-TYPE TRANSCRIPTIONAL REGULATOR GADX"/>
    <property type="match status" value="1"/>
</dbReference>
<dbReference type="GO" id="GO:0005829">
    <property type="term" value="C:cytosol"/>
    <property type="evidence" value="ECO:0007669"/>
    <property type="project" value="TreeGrafter"/>
</dbReference>
<proteinExistence type="predicted"/>
<reference evidence="5" key="1">
    <citation type="submission" date="2020-09" db="EMBL/GenBank/DDBJ databases">
        <title>A novel bacterium of genus Paenibacillus, isolated from South China Sea.</title>
        <authorList>
            <person name="Huang H."/>
            <person name="Mo K."/>
            <person name="Hu Y."/>
        </authorList>
    </citation>
    <scope>NUCLEOTIDE SEQUENCE</scope>
    <source>
        <strain evidence="5">IB182493</strain>
    </source>
</reference>
<evidence type="ECO:0000256" key="2">
    <source>
        <dbReference type="ARBA" id="ARBA00023125"/>
    </source>
</evidence>
<sequence>MTSHALDRIKIPAGFWLGLRQLDIAPHDVVRKARLPLTVLTETGGVTTAQYFMLWQALSDMVDDPAAGIIKMMTNFETTQLPPSVLAPYHARDYRDALHRMARYKQMCAPERFHIDEDNELCTIQLEWLYTEGPEPSMLSGVTIASLLEIGRRGTGIPLKADRVEFTCSMGDRQALEAHFGCPVHFHTGRNRLTLYRKDLDRPFLSYNAELLEILTPALDKMLDEYQRAKSVTQTVKWMIKRSLAAGRPDIQVIASELGMSFRTLQRRLTEDGTSFKQLLTDTRREQAQEYLSDPSIDIKEVAFLLGYEDQNSFYRAFRLWEGDTPSNWRADNR</sequence>
<dbReference type="InterPro" id="IPR032687">
    <property type="entry name" value="AraC-type_N"/>
</dbReference>
<keyword evidence="6" id="KW-1185">Reference proteome</keyword>
<name>A0A927CSN5_9BACL</name>
<evidence type="ECO:0000313" key="6">
    <source>
        <dbReference type="Proteomes" id="UP000632125"/>
    </source>
</evidence>
<dbReference type="PANTHER" id="PTHR47894:SF1">
    <property type="entry name" value="HTH-TYPE TRANSCRIPTIONAL REGULATOR VQSM"/>
    <property type="match status" value="1"/>
</dbReference>
<evidence type="ECO:0000313" key="5">
    <source>
        <dbReference type="EMBL" id="MBD2872482.1"/>
    </source>
</evidence>
<evidence type="ECO:0000256" key="1">
    <source>
        <dbReference type="ARBA" id="ARBA00023015"/>
    </source>
</evidence>
<dbReference type="Gene3D" id="1.10.10.60">
    <property type="entry name" value="Homeodomain-like"/>
    <property type="match status" value="1"/>
</dbReference>
<accession>A0A927CSN5</accession>
<dbReference type="Proteomes" id="UP000632125">
    <property type="component" value="Unassembled WGS sequence"/>
</dbReference>
<keyword evidence="2" id="KW-0238">DNA-binding</keyword>
<dbReference type="PROSITE" id="PS01124">
    <property type="entry name" value="HTH_ARAC_FAMILY_2"/>
    <property type="match status" value="1"/>
</dbReference>
<protein>
    <submittedName>
        <fullName evidence="5">AraC family transcriptional regulator ligand-binding domain-containing protein</fullName>
    </submittedName>
</protein>
<dbReference type="InterPro" id="IPR009057">
    <property type="entry name" value="Homeodomain-like_sf"/>
</dbReference>
<dbReference type="AlphaFoldDB" id="A0A927CSN5"/>
<gene>
    <name evidence="5" type="ORF">IDH41_28275</name>
</gene>
<dbReference type="InterPro" id="IPR018060">
    <property type="entry name" value="HTH_AraC"/>
</dbReference>
<dbReference type="SMART" id="SM00342">
    <property type="entry name" value="HTH_ARAC"/>
    <property type="match status" value="1"/>
</dbReference>
<evidence type="ECO:0000259" key="4">
    <source>
        <dbReference type="PROSITE" id="PS01124"/>
    </source>
</evidence>
<evidence type="ECO:0000256" key="3">
    <source>
        <dbReference type="ARBA" id="ARBA00023163"/>
    </source>
</evidence>
<organism evidence="5 6">
    <name type="scientific">Paenibacillus arenilitoris</name>
    <dbReference type="NCBI Taxonomy" id="2772299"/>
    <lineage>
        <taxon>Bacteria</taxon>
        <taxon>Bacillati</taxon>
        <taxon>Bacillota</taxon>
        <taxon>Bacilli</taxon>
        <taxon>Bacillales</taxon>
        <taxon>Paenibacillaceae</taxon>
        <taxon>Paenibacillus</taxon>
    </lineage>
</organism>
<dbReference type="SUPFAM" id="SSF46689">
    <property type="entry name" value="Homeodomain-like"/>
    <property type="match status" value="1"/>
</dbReference>
<dbReference type="RefSeq" id="WP_190867199.1">
    <property type="nucleotide sequence ID" value="NZ_JACXIY010000049.1"/>
</dbReference>
<comment type="caution">
    <text evidence="5">The sequence shown here is derived from an EMBL/GenBank/DDBJ whole genome shotgun (WGS) entry which is preliminary data.</text>
</comment>
<dbReference type="GO" id="GO:0003700">
    <property type="term" value="F:DNA-binding transcription factor activity"/>
    <property type="evidence" value="ECO:0007669"/>
    <property type="project" value="InterPro"/>
</dbReference>
<dbReference type="Pfam" id="PF12833">
    <property type="entry name" value="HTH_18"/>
    <property type="match status" value="1"/>
</dbReference>
<dbReference type="Pfam" id="PF12625">
    <property type="entry name" value="Arabinose_bd"/>
    <property type="match status" value="1"/>
</dbReference>